<reference evidence="2" key="1">
    <citation type="journal article" date="2023" name="Mol. Phylogenet. Evol.">
        <title>Genome-scale phylogeny and comparative genomics of the fungal order Sordariales.</title>
        <authorList>
            <person name="Hensen N."/>
            <person name="Bonometti L."/>
            <person name="Westerberg I."/>
            <person name="Brannstrom I.O."/>
            <person name="Guillou S."/>
            <person name="Cros-Aarteil S."/>
            <person name="Calhoun S."/>
            <person name="Haridas S."/>
            <person name="Kuo A."/>
            <person name="Mondo S."/>
            <person name="Pangilinan J."/>
            <person name="Riley R."/>
            <person name="LaButti K."/>
            <person name="Andreopoulos B."/>
            <person name="Lipzen A."/>
            <person name="Chen C."/>
            <person name="Yan M."/>
            <person name="Daum C."/>
            <person name="Ng V."/>
            <person name="Clum A."/>
            <person name="Steindorff A."/>
            <person name="Ohm R.A."/>
            <person name="Martin F."/>
            <person name="Silar P."/>
            <person name="Natvig D.O."/>
            <person name="Lalanne C."/>
            <person name="Gautier V."/>
            <person name="Ament-Velasquez S.L."/>
            <person name="Kruys A."/>
            <person name="Hutchinson M.I."/>
            <person name="Powell A.J."/>
            <person name="Barry K."/>
            <person name="Miller A.N."/>
            <person name="Grigoriev I.V."/>
            <person name="Debuchy R."/>
            <person name="Gladieux P."/>
            <person name="Hiltunen Thoren M."/>
            <person name="Johannesson H."/>
        </authorList>
    </citation>
    <scope>NUCLEOTIDE SEQUENCE</scope>
    <source>
        <strain evidence="2">CBS 232.78</strain>
    </source>
</reference>
<reference evidence="2" key="2">
    <citation type="submission" date="2023-06" db="EMBL/GenBank/DDBJ databases">
        <authorList>
            <consortium name="Lawrence Berkeley National Laboratory"/>
            <person name="Haridas S."/>
            <person name="Hensen N."/>
            <person name="Bonometti L."/>
            <person name="Westerberg I."/>
            <person name="Brannstrom I.O."/>
            <person name="Guillou S."/>
            <person name="Cros-Aarteil S."/>
            <person name="Calhoun S."/>
            <person name="Kuo A."/>
            <person name="Mondo S."/>
            <person name="Pangilinan J."/>
            <person name="Riley R."/>
            <person name="LaButti K."/>
            <person name="Andreopoulos B."/>
            <person name="Lipzen A."/>
            <person name="Chen C."/>
            <person name="Yanf M."/>
            <person name="Daum C."/>
            <person name="Ng V."/>
            <person name="Clum A."/>
            <person name="Steindorff A."/>
            <person name="Ohm R."/>
            <person name="Martin F."/>
            <person name="Silar P."/>
            <person name="Natvig D."/>
            <person name="Lalanne C."/>
            <person name="Gautier V."/>
            <person name="Ament-velasquez S.L."/>
            <person name="Kruys A."/>
            <person name="Hutchinson M.I."/>
            <person name="Powell A.J."/>
            <person name="Barry K."/>
            <person name="Miller A.N."/>
            <person name="Grigoriev I.V."/>
            <person name="Debuchy R."/>
            <person name="Gladieux P."/>
            <person name="Thoren M.H."/>
            <person name="Johannesson H."/>
        </authorList>
    </citation>
    <scope>NUCLEOTIDE SEQUENCE</scope>
    <source>
        <strain evidence="2">CBS 232.78</strain>
    </source>
</reference>
<evidence type="ECO:0000313" key="3">
    <source>
        <dbReference type="Proteomes" id="UP001285441"/>
    </source>
</evidence>
<dbReference type="Proteomes" id="UP001285441">
    <property type="component" value="Unassembled WGS sequence"/>
</dbReference>
<organism evidence="2 3">
    <name type="scientific">Podospora didyma</name>
    <dbReference type="NCBI Taxonomy" id="330526"/>
    <lineage>
        <taxon>Eukaryota</taxon>
        <taxon>Fungi</taxon>
        <taxon>Dikarya</taxon>
        <taxon>Ascomycota</taxon>
        <taxon>Pezizomycotina</taxon>
        <taxon>Sordariomycetes</taxon>
        <taxon>Sordariomycetidae</taxon>
        <taxon>Sordariales</taxon>
        <taxon>Podosporaceae</taxon>
        <taxon>Podospora</taxon>
    </lineage>
</organism>
<dbReference type="AlphaFoldDB" id="A0AAE0P0I6"/>
<proteinExistence type="predicted"/>
<dbReference type="Gene3D" id="3.40.50.2300">
    <property type="match status" value="1"/>
</dbReference>
<feature type="compositionally biased region" description="Basic and acidic residues" evidence="1">
    <location>
        <begin position="173"/>
        <end position="182"/>
    </location>
</feature>
<keyword evidence="3" id="KW-1185">Reference proteome</keyword>
<gene>
    <name evidence="2" type="ORF">B0H63DRAFT_467381</name>
</gene>
<feature type="region of interest" description="Disordered" evidence="1">
    <location>
        <begin position="158"/>
        <end position="223"/>
    </location>
</feature>
<name>A0AAE0P0I6_9PEZI</name>
<evidence type="ECO:0000313" key="2">
    <source>
        <dbReference type="EMBL" id="KAK3391158.1"/>
    </source>
</evidence>
<evidence type="ECO:0000256" key="1">
    <source>
        <dbReference type="SAM" id="MobiDB-lite"/>
    </source>
</evidence>
<protein>
    <submittedName>
        <fullName evidence="2">Uncharacterized protein</fullName>
    </submittedName>
</protein>
<comment type="caution">
    <text evidence="2">The sequence shown here is derived from an EMBL/GenBank/DDBJ whole genome shotgun (WGS) entry which is preliminary data.</text>
</comment>
<feature type="compositionally biased region" description="Low complexity" evidence="1">
    <location>
        <begin position="183"/>
        <end position="192"/>
    </location>
</feature>
<dbReference type="EMBL" id="JAULSW010000002">
    <property type="protein sequence ID" value="KAK3391158.1"/>
    <property type="molecule type" value="Genomic_DNA"/>
</dbReference>
<feature type="compositionally biased region" description="Low complexity" evidence="1">
    <location>
        <begin position="202"/>
        <end position="211"/>
    </location>
</feature>
<sequence length="455" mass="50823">MALDPGTILSVVDLVQRALAIYNRIDGLPQQMVQLGKRMQSLNVFLLSFEAFVNQKQSAAFATLYPGQKDEMGRLLESIKGHAAKAHDLFDRYEKGIVSRTHDVTFRFGWAAQMWFSLVENSPEKVQAVMDDIEVDRRWLCDWLTFLNAAILVNGVNQESRPKKPAPIAGPAKDSKKGDKAKGGSSASPGKKNNSPTSLKQPNPAARRPSLSPSPAPPKRDYKILFVDPNNEGRSVAAEAFTKLLGELTRRANGDWRIAFAHSAGFFVKARGDCTDVIEGLDYSYKSFKLPFKDGGASPTKAALAALFDNTAYDYPFKKPIRDEITARKSRGLRRDMFAMYDYILVFTSREHDNIIKLKQALLQKYPDLEIPRGKGRVLHLGTFVAREANGRPREIIVPKKSPGWMETREMWNLQMGVIKTAVKKFLEQELKWKRPDNVAVASGSVLAVAKSPIL</sequence>
<accession>A0AAE0P0I6</accession>